<feature type="signal peptide" evidence="1">
    <location>
        <begin position="1"/>
        <end position="28"/>
    </location>
</feature>
<reference evidence="3" key="1">
    <citation type="journal article" date="2019" name="Int. J. Syst. Evol. Microbiol.">
        <title>The Global Catalogue of Microorganisms (GCM) 10K type strain sequencing project: providing services to taxonomists for standard genome sequencing and annotation.</title>
        <authorList>
            <consortium name="The Broad Institute Genomics Platform"/>
            <consortium name="The Broad Institute Genome Sequencing Center for Infectious Disease"/>
            <person name="Wu L."/>
            <person name="Ma J."/>
        </authorList>
    </citation>
    <scope>NUCLEOTIDE SEQUENCE [LARGE SCALE GENOMIC DNA]</scope>
    <source>
        <strain evidence="3">CCM 8905</strain>
    </source>
</reference>
<sequence length="248" mass="27645">MKSLIVLGTVTAALAFPLLVSQPTTAHASQYSAARANSVRLVWRRSMKAHQFHTMRGARYSKHLGTRYAYNRDNITWVTDAHEKLYNKRKHTSAIYYHVHTLYSPHGGWIWRGYLTPGGVEPKVSPAEAAQEKQEQVLVNDLHSLFPGTTMDQQLSNDADQITYPTDGVDAQYVTAGPGQKLIKFSCPGTPSNYLKTYNKLLKKQGYPAATRAQFKGWHIGISVQTDPDYYEGGSSLGDVAIFLEPAK</sequence>
<evidence type="ECO:0008006" key="4">
    <source>
        <dbReference type="Google" id="ProtNLM"/>
    </source>
</evidence>
<feature type="chain" id="PRO_5046439487" description="D-alanyl-D-alanine carboxypeptidase" evidence="1">
    <location>
        <begin position="29"/>
        <end position="248"/>
    </location>
</feature>
<dbReference type="RefSeq" id="WP_125691262.1">
    <property type="nucleotide sequence ID" value="NZ_JBHSSK010000009.1"/>
</dbReference>
<evidence type="ECO:0000313" key="2">
    <source>
        <dbReference type="EMBL" id="MFC6206635.1"/>
    </source>
</evidence>
<name>A0ABW1SSA4_9LACO</name>
<dbReference type="EMBL" id="JBHSSK010000009">
    <property type="protein sequence ID" value="MFC6206635.1"/>
    <property type="molecule type" value="Genomic_DNA"/>
</dbReference>
<comment type="caution">
    <text evidence="2">The sequence shown here is derived from an EMBL/GenBank/DDBJ whole genome shotgun (WGS) entry which is preliminary data.</text>
</comment>
<accession>A0ABW1SSA4</accession>
<dbReference type="Proteomes" id="UP001596254">
    <property type="component" value="Unassembled WGS sequence"/>
</dbReference>
<protein>
    <recommendedName>
        <fullName evidence="4">D-alanyl-D-alanine carboxypeptidase</fullName>
    </recommendedName>
</protein>
<evidence type="ECO:0000313" key="3">
    <source>
        <dbReference type="Proteomes" id="UP001596254"/>
    </source>
</evidence>
<gene>
    <name evidence="2" type="ORF">ACFP1G_03955</name>
</gene>
<proteinExistence type="predicted"/>
<keyword evidence="3" id="KW-1185">Reference proteome</keyword>
<organism evidence="2 3">
    <name type="scientific">Levilactobacillus tongjiangensis</name>
    <dbReference type="NCBI Taxonomy" id="2486023"/>
    <lineage>
        <taxon>Bacteria</taxon>
        <taxon>Bacillati</taxon>
        <taxon>Bacillota</taxon>
        <taxon>Bacilli</taxon>
        <taxon>Lactobacillales</taxon>
        <taxon>Lactobacillaceae</taxon>
        <taxon>Levilactobacillus</taxon>
    </lineage>
</organism>
<evidence type="ECO:0000256" key="1">
    <source>
        <dbReference type="SAM" id="SignalP"/>
    </source>
</evidence>
<keyword evidence="1" id="KW-0732">Signal</keyword>